<dbReference type="PANTHER" id="PTHR30472">
    <property type="entry name" value="FERRIC ENTEROBACTIN TRANSPORT SYSTEM PERMEASE PROTEIN"/>
    <property type="match status" value="1"/>
</dbReference>
<evidence type="ECO:0000256" key="2">
    <source>
        <dbReference type="ARBA" id="ARBA00007935"/>
    </source>
</evidence>
<evidence type="ECO:0000256" key="1">
    <source>
        <dbReference type="ARBA" id="ARBA00004651"/>
    </source>
</evidence>
<dbReference type="InterPro" id="IPR000522">
    <property type="entry name" value="ABC_transptr_permease_BtuC"/>
</dbReference>
<comment type="similarity">
    <text evidence="2">Belongs to the binding-protein-dependent transport system permease family. FecCD subfamily.</text>
</comment>
<gene>
    <name evidence="8" type="ORF">GII30_07570</name>
</gene>
<dbReference type="CDD" id="cd06550">
    <property type="entry name" value="TM_ABC_iron-siderophores_like"/>
    <property type="match status" value="1"/>
</dbReference>
<keyword evidence="7" id="KW-0472">Membrane</keyword>
<evidence type="ECO:0000256" key="6">
    <source>
        <dbReference type="ARBA" id="ARBA00022989"/>
    </source>
</evidence>
<dbReference type="GO" id="GO:0005886">
    <property type="term" value="C:plasma membrane"/>
    <property type="evidence" value="ECO:0007669"/>
    <property type="project" value="UniProtKB-SubCell"/>
</dbReference>
<dbReference type="Gene3D" id="1.10.3470.10">
    <property type="entry name" value="ABC transporter involved in vitamin B12 uptake, BtuC"/>
    <property type="match status" value="1"/>
</dbReference>
<dbReference type="EMBL" id="CP045810">
    <property type="protein sequence ID" value="QHN39053.1"/>
    <property type="molecule type" value="Genomic_DNA"/>
</dbReference>
<organism evidence="8">
    <name type="scientific">Gordonia amarae</name>
    <dbReference type="NCBI Taxonomy" id="36821"/>
    <lineage>
        <taxon>Bacteria</taxon>
        <taxon>Bacillati</taxon>
        <taxon>Actinomycetota</taxon>
        <taxon>Actinomycetes</taxon>
        <taxon>Mycobacteriales</taxon>
        <taxon>Gordoniaceae</taxon>
        <taxon>Gordonia</taxon>
    </lineage>
</organism>
<dbReference type="GO" id="GO:0033214">
    <property type="term" value="P:siderophore-iron import into cell"/>
    <property type="evidence" value="ECO:0007669"/>
    <property type="project" value="TreeGrafter"/>
</dbReference>
<sequence>MTSTRKSPGDRAVRPGLVVHHSGGIDFGRPVIRWRVGGLSGRWDRREVIVGTVAALATVVMAIVALGSGDLTVSPMGVVKALLGTGDPAAELAIREWQAPRVLAALAFGAALALSGAIFQLLTRNPLGSPDIIGFGVGSYTGALVVTLLFSGSYLATAGGALAGGIATAAVVYALAFRQGVGGFRLVICGVAISSMLAAVNYWLILRADLSEAMSAAQWGAGTLETVTWQMTTPALCVIVVLITGVAALSRRHPVFELGPEFGRALGAESRASQIGLPVLGVALTAAATAVAGPIAFISLSAPHIARRLVGGGRTPLTITALIGSLLLVVGDIVAARAFSPRVLPVGVITVCLGGIYLCYLLYREMRQEQ</sequence>
<keyword evidence="3" id="KW-0813">Transport</keyword>
<dbReference type="GO" id="GO:0022857">
    <property type="term" value="F:transmembrane transporter activity"/>
    <property type="evidence" value="ECO:0007669"/>
    <property type="project" value="InterPro"/>
</dbReference>
<reference evidence="8" key="1">
    <citation type="journal article" date="2021" name="Nat. Microbiol.">
        <title>Cocultivation of an ultrasmall environmental parasitic bacterium with lytic ability against bacteria associated with wastewater foams.</title>
        <authorList>
            <person name="Batinovic S."/>
            <person name="Rose J.J.A."/>
            <person name="Ratcliffe J."/>
            <person name="Seviour R.J."/>
            <person name="Petrovski S."/>
        </authorList>
    </citation>
    <scope>NUCLEOTIDE SEQUENCE</scope>
    <source>
        <strain evidence="8">CON44</strain>
    </source>
</reference>
<dbReference type="InterPro" id="IPR037294">
    <property type="entry name" value="ABC_BtuC-like"/>
</dbReference>
<comment type="subcellular location">
    <subcellularLocation>
        <location evidence="1">Cell membrane</location>
        <topology evidence="1">Multi-pass membrane protein</topology>
    </subcellularLocation>
</comment>
<dbReference type="PANTHER" id="PTHR30472:SF24">
    <property type="entry name" value="FERRIC ENTEROBACTIN TRANSPORT SYSTEM PERMEASE PROTEIN FEPG"/>
    <property type="match status" value="1"/>
</dbReference>
<evidence type="ECO:0000256" key="3">
    <source>
        <dbReference type="ARBA" id="ARBA00022448"/>
    </source>
</evidence>
<keyword evidence="6" id="KW-1133">Transmembrane helix</keyword>
<evidence type="ECO:0000256" key="5">
    <source>
        <dbReference type="ARBA" id="ARBA00022692"/>
    </source>
</evidence>
<keyword evidence="4" id="KW-1003">Cell membrane</keyword>
<proteinExistence type="inferred from homology"/>
<evidence type="ECO:0000256" key="7">
    <source>
        <dbReference type="ARBA" id="ARBA00023136"/>
    </source>
</evidence>
<name>A0A857KVZ7_9ACTN</name>
<accession>A0A857KVZ7</accession>
<dbReference type="AlphaFoldDB" id="A0A857KVZ7"/>
<keyword evidence="5" id="KW-0812">Transmembrane</keyword>
<evidence type="ECO:0000313" key="8">
    <source>
        <dbReference type="EMBL" id="QHN39053.1"/>
    </source>
</evidence>
<dbReference type="SUPFAM" id="SSF81345">
    <property type="entry name" value="ABC transporter involved in vitamin B12 uptake, BtuC"/>
    <property type="match status" value="1"/>
</dbReference>
<protein>
    <submittedName>
        <fullName evidence="8">Iron chelate uptake ABC transporter family permease subunit</fullName>
    </submittedName>
</protein>
<dbReference type="Pfam" id="PF01032">
    <property type="entry name" value="FecCD"/>
    <property type="match status" value="1"/>
</dbReference>
<dbReference type="RefSeq" id="WP_005185718.1">
    <property type="nucleotide sequence ID" value="NZ_CP045804.1"/>
</dbReference>
<evidence type="ECO:0000256" key="4">
    <source>
        <dbReference type="ARBA" id="ARBA00022475"/>
    </source>
</evidence>